<dbReference type="PANTHER" id="PTHR22946">
    <property type="entry name" value="DIENELACTONE HYDROLASE DOMAIN-CONTAINING PROTEIN-RELATED"/>
    <property type="match status" value="1"/>
</dbReference>
<evidence type="ECO:0000256" key="3">
    <source>
        <dbReference type="SAM" id="MobiDB-lite"/>
    </source>
</evidence>
<dbReference type="GO" id="GO:0008239">
    <property type="term" value="F:dipeptidyl-peptidase activity"/>
    <property type="evidence" value="ECO:0007669"/>
    <property type="project" value="InterPro"/>
</dbReference>
<dbReference type="SMART" id="SM00939">
    <property type="entry name" value="PepX_C"/>
    <property type="match status" value="1"/>
</dbReference>
<proteinExistence type="inferred from homology"/>
<dbReference type="Proteomes" id="UP000178953">
    <property type="component" value="Unassembled WGS sequence"/>
</dbReference>
<feature type="region of interest" description="Disordered" evidence="3">
    <location>
        <begin position="32"/>
        <end position="185"/>
    </location>
</feature>
<keyword evidence="2" id="KW-0378">Hydrolase</keyword>
<dbReference type="PANTHER" id="PTHR22946:SF9">
    <property type="entry name" value="POLYKETIDE TRANSFERASE AF380"/>
    <property type="match status" value="1"/>
</dbReference>
<organism evidence="5 6">
    <name type="scientific">Mycolicibacterium grossiae</name>
    <dbReference type="NCBI Taxonomy" id="1552759"/>
    <lineage>
        <taxon>Bacteria</taxon>
        <taxon>Bacillati</taxon>
        <taxon>Actinomycetota</taxon>
        <taxon>Actinomycetes</taxon>
        <taxon>Mycobacteriales</taxon>
        <taxon>Mycobacteriaceae</taxon>
        <taxon>Mycolicibacterium</taxon>
    </lineage>
</organism>
<dbReference type="Pfam" id="PF02129">
    <property type="entry name" value="Peptidase_S15"/>
    <property type="match status" value="1"/>
</dbReference>
<feature type="compositionally biased region" description="Low complexity" evidence="3">
    <location>
        <begin position="32"/>
        <end position="109"/>
    </location>
</feature>
<sequence length="839" mass="84358">MADAVYVGRVGALAAALGIGVAVWSGGCAVAAADSTGSSGETSSTSAASGTSSGSSESDSTTDAATGTTTSGTASSPSATSPSAISGTATSPSATSPSVASPSTAVGTATGTGGAQTGTHSTTSARDHTAPPRKERRSATTAESTRPTTARTAAGDAQETAPSHVDDPAEPATSAVGEQATAPAPAPVASAVPAVVDPGPAAIPTVTEQPAVAVPKPVDTVTAAPADVPPAAPPAAPLGSPVSWTIAAAARKESLVPGPVALRTTSSTDDAATVQLAAAAVAAAPPVVAVVQTPPLGWLQQIPLIGPVFVTPVVGALHQIPIFGDIIHPFVGYPVQYGAPGAPVSRDVMLTSFDGTQIYVHFMPAKGLQSGQLAPTVFQGPGLGMPGATNLDGTFLDGILTDNLGAVGVGPLRAAGYNVVTWDPRGEYRSGGTLEVDSPDFEARDTSAIISWVATQPEVLLDAPGDPRMGMVGASYGGGIQFVTAAIDHRVDALVPTIAWNTLNSSLYKSEAFKSGWGTLLAAALLLTGARPNAAIYPAAIQGDITGQLTQEQQDLLADRGPDALLGNITAPTLLIQGTVDTLFSLQEAQENALALIANGVPTKVLWFCGGHGVCTNNLFDPTDGQVITEATFAWLARYVKGQTGVSTGPQFEWVDQRGQYYSSTTYPAAPSASIVAASQGGTLPLFPVLGGSGPLLFVLPIGGTRALNALNVNLPAATQTTYVVGAPTLTMTYSGTGTSRHVYAQLVDDATGAVLGNQVTPIPVTLDGQSHTVTIDLEQVAHTLNPGQALTLQLVASTVNYENFGAFGFLDVSSVGVSVPTIADAVPLDRRVPAVVSA</sequence>
<gene>
    <name evidence="5" type="ORF">BEL07_04755</name>
</gene>
<dbReference type="InterPro" id="IPR013736">
    <property type="entry name" value="Xaa-Pro_dipept_C"/>
</dbReference>
<dbReference type="InterPro" id="IPR008979">
    <property type="entry name" value="Galactose-bd-like_sf"/>
</dbReference>
<accession>A0A1E8Q8A4</accession>
<dbReference type="InterPro" id="IPR029058">
    <property type="entry name" value="AB_hydrolase_fold"/>
</dbReference>
<evidence type="ECO:0000313" key="5">
    <source>
        <dbReference type="EMBL" id="OFJ54873.1"/>
    </source>
</evidence>
<evidence type="ECO:0000313" key="6">
    <source>
        <dbReference type="Proteomes" id="UP000178953"/>
    </source>
</evidence>
<dbReference type="InterPro" id="IPR000383">
    <property type="entry name" value="Xaa-Pro-like_dom"/>
</dbReference>
<dbReference type="AlphaFoldDB" id="A0A1E8Q8A4"/>
<keyword evidence="6" id="KW-1185">Reference proteome</keyword>
<evidence type="ECO:0000256" key="1">
    <source>
        <dbReference type="ARBA" id="ARBA00008645"/>
    </source>
</evidence>
<dbReference type="Gene3D" id="3.40.50.1820">
    <property type="entry name" value="alpha/beta hydrolase"/>
    <property type="match status" value="1"/>
</dbReference>
<dbReference type="InterPro" id="IPR050261">
    <property type="entry name" value="FrsA_esterase"/>
</dbReference>
<dbReference type="EMBL" id="MCHX01000008">
    <property type="protein sequence ID" value="OFJ54873.1"/>
    <property type="molecule type" value="Genomic_DNA"/>
</dbReference>
<evidence type="ECO:0000256" key="2">
    <source>
        <dbReference type="ARBA" id="ARBA00022801"/>
    </source>
</evidence>
<comment type="caution">
    <text evidence="5">The sequence shown here is derived from an EMBL/GenBank/DDBJ whole genome shotgun (WGS) entry which is preliminary data.</text>
</comment>
<dbReference type="GO" id="GO:0052689">
    <property type="term" value="F:carboxylic ester hydrolase activity"/>
    <property type="evidence" value="ECO:0007669"/>
    <property type="project" value="UniProtKB-ARBA"/>
</dbReference>
<dbReference type="RefSeq" id="WP_070351955.1">
    <property type="nucleotide sequence ID" value="NZ_CP043474.1"/>
</dbReference>
<reference evidence="5 6" key="1">
    <citation type="submission" date="2016-09" db="EMBL/GenBank/DDBJ databases">
        <title>genome sequence of Mycobacterium sp. 739 SCH.</title>
        <authorList>
            <person name="Greninger A.L."/>
            <person name="Qin X."/>
            <person name="Jerome K."/>
            <person name="Vora S."/>
            <person name="Quinn K."/>
        </authorList>
    </citation>
    <scope>NUCLEOTIDE SEQUENCE [LARGE SCALE GENOMIC DNA]</scope>
    <source>
        <strain evidence="5 6">SCH</strain>
    </source>
</reference>
<dbReference type="SUPFAM" id="SSF49785">
    <property type="entry name" value="Galactose-binding domain-like"/>
    <property type="match status" value="1"/>
</dbReference>
<dbReference type="SUPFAM" id="SSF53474">
    <property type="entry name" value="alpha/beta-Hydrolases"/>
    <property type="match status" value="1"/>
</dbReference>
<feature type="compositionally biased region" description="Polar residues" evidence="3">
    <location>
        <begin position="139"/>
        <end position="151"/>
    </location>
</feature>
<protein>
    <recommendedName>
        <fullName evidence="4">Xaa-Pro dipeptidyl-peptidase C-terminal domain-containing protein</fullName>
    </recommendedName>
</protein>
<evidence type="ECO:0000259" key="4">
    <source>
        <dbReference type="SMART" id="SM00939"/>
    </source>
</evidence>
<comment type="similarity">
    <text evidence="1">Belongs to the AB hydrolase superfamily.</text>
</comment>
<name>A0A1E8Q8A4_9MYCO</name>
<feature type="domain" description="Xaa-Pro dipeptidyl-peptidase C-terminal" evidence="4">
    <location>
        <begin position="633"/>
        <end position="838"/>
    </location>
</feature>